<reference evidence="2" key="1">
    <citation type="submission" date="2019-05" db="EMBL/GenBank/DDBJ databases">
        <authorList>
            <consortium name="Pathogen Informatics"/>
        </authorList>
    </citation>
    <scope>NUCLEOTIDE SEQUENCE [LARGE SCALE GENOMIC DNA]</scope>
    <source>
        <strain evidence="2">NCTC12965</strain>
    </source>
</reference>
<proteinExistence type="predicted"/>
<organism evidence="2">
    <name type="scientific">Serratia fonticola</name>
    <dbReference type="NCBI Taxonomy" id="47917"/>
    <lineage>
        <taxon>Bacteria</taxon>
        <taxon>Pseudomonadati</taxon>
        <taxon>Pseudomonadota</taxon>
        <taxon>Gammaproteobacteria</taxon>
        <taxon>Enterobacterales</taxon>
        <taxon>Yersiniaceae</taxon>
        <taxon>Serratia</taxon>
    </lineage>
</organism>
<dbReference type="GO" id="GO:0033982">
    <property type="term" value="F:3-dehydro-L-gulonate-6-phosphate decarboxylase activity"/>
    <property type="evidence" value="ECO:0007669"/>
    <property type="project" value="UniProtKB-EC"/>
</dbReference>
<accession>A0A4U9U2B1</accession>
<evidence type="ECO:0000313" key="2">
    <source>
        <dbReference type="EMBL" id="VTR26926.1"/>
    </source>
</evidence>
<name>A0A4U9U2B1_SERFO</name>
<dbReference type="Gene3D" id="3.20.20.70">
    <property type="entry name" value="Aldolase class I"/>
    <property type="match status" value="1"/>
</dbReference>
<feature type="region of interest" description="Disordered" evidence="1">
    <location>
        <begin position="78"/>
        <end position="98"/>
    </location>
</feature>
<sequence length="98" mass="10470">MTIKPRLQLALDHNPVRCRSANGRPPASVRRHHRSGGPFYVSAPGSRAVGALRERCPQHTLVADLKVADAGATLAEQAFSQGGQLDDSDMRSPPGHHG</sequence>
<evidence type="ECO:0000256" key="1">
    <source>
        <dbReference type="SAM" id="MobiDB-lite"/>
    </source>
</evidence>
<keyword evidence="2" id="KW-0456">Lyase</keyword>
<dbReference type="InterPro" id="IPR013785">
    <property type="entry name" value="Aldolase_TIM"/>
</dbReference>
<dbReference type="AlphaFoldDB" id="A0A4U9U2B1"/>
<gene>
    <name evidence="2" type="primary">sgbH_2</name>
    <name evidence="2" type="ORF">NCTC12965_02454</name>
</gene>
<dbReference type="EC" id="4.1.1.85" evidence="2"/>
<protein>
    <submittedName>
        <fullName evidence="2">3-keto-L-gulonate-6-phosphate decarboxylase sgbH</fullName>
        <ecNumber evidence="2">4.1.1.85</ecNumber>
    </submittedName>
</protein>
<dbReference type="EMBL" id="CABEEZ010000047">
    <property type="protein sequence ID" value="VTR26926.1"/>
    <property type="molecule type" value="Genomic_DNA"/>
</dbReference>
<feature type="region of interest" description="Disordered" evidence="1">
    <location>
        <begin position="16"/>
        <end position="41"/>
    </location>
</feature>